<organism evidence="1 2">
    <name type="scientific">Pseudomonas salomonii</name>
    <dbReference type="NCBI Taxonomy" id="191391"/>
    <lineage>
        <taxon>Bacteria</taxon>
        <taxon>Pseudomonadati</taxon>
        <taxon>Pseudomonadota</taxon>
        <taxon>Gammaproteobacteria</taxon>
        <taxon>Pseudomonadales</taxon>
        <taxon>Pseudomonadaceae</taxon>
        <taxon>Pseudomonas</taxon>
    </lineage>
</organism>
<gene>
    <name evidence="1" type="ORF">ALP97_05230</name>
</gene>
<dbReference type="EMBL" id="RBRL01000177">
    <property type="protein sequence ID" value="RMQ89082.1"/>
    <property type="molecule type" value="Genomic_DNA"/>
</dbReference>
<name>A0A3M4QFA6_9PSED</name>
<accession>A0A3M4QFA6</accession>
<comment type="caution">
    <text evidence="1">The sequence shown here is derived from an EMBL/GenBank/DDBJ whole genome shotgun (WGS) entry which is preliminary data.</text>
</comment>
<proteinExistence type="predicted"/>
<sequence>MAQQGGEPRVGGLDPGAHVLCIYVDAKGQGVDENAQRPIRGMAALHAPHQYGAEHHLFFTGQHRQHLRPAHMEQAGGTHPQLPGLRAQPLAECCGQRQADFADATGIALHVLQAVRQGRLADVAKHLAEETFVFRLTDAQACLRHIVAKRHGLAKRRALAQQARLHFMAHHFEGAVVEGHMVEQQGGDNALIQRVVGPHQAQQRCPGHVEAIMASVEQPMQLSGNIAVGRVQLQRLHRQACLAPHHLRGLLQTVPDHAGAQNIVAVHHALQGLGEGLETLQAVERKLRLHHVGVALFGADVVEQNAFLQRRQRVNVLDIRHTAIDRGHDALDFVLAQRRQGQHRRGDVLGPRRDAIGRHLHFAGLGGRIFTGLDQFDQGRLVLTQRRQDQRVAQRLFVALYRQLLALERQLHVLGFQRGQ</sequence>
<evidence type="ECO:0000313" key="2">
    <source>
        <dbReference type="Proteomes" id="UP000277179"/>
    </source>
</evidence>
<dbReference type="Proteomes" id="UP000277179">
    <property type="component" value="Unassembled WGS sequence"/>
</dbReference>
<reference evidence="1 2" key="1">
    <citation type="submission" date="2018-08" db="EMBL/GenBank/DDBJ databases">
        <title>Recombination of ecologically and evolutionarily significant loci maintains genetic cohesion in the Pseudomonas syringae species complex.</title>
        <authorList>
            <person name="Dillon M."/>
            <person name="Thakur S."/>
            <person name="Almeida R.N.D."/>
            <person name="Weir B.S."/>
            <person name="Guttman D.S."/>
        </authorList>
    </citation>
    <scope>NUCLEOTIDE SEQUENCE [LARGE SCALE GENOMIC DNA]</scope>
    <source>
        <strain evidence="1 2">ICMP 11288</strain>
    </source>
</reference>
<protein>
    <submittedName>
        <fullName evidence="1">Uncharacterized protein</fullName>
    </submittedName>
</protein>
<evidence type="ECO:0000313" key="1">
    <source>
        <dbReference type="EMBL" id="RMQ89082.1"/>
    </source>
</evidence>
<dbReference type="AlphaFoldDB" id="A0A3M4QFA6"/>